<evidence type="ECO:0000313" key="3">
    <source>
        <dbReference type="Proteomes" id="UP001595900"/>
    </source>
</evidence>
<dbReference type="Proteomes" id="UP001595900">
    <property type="component" value="Unassembled WGS sequence"/>
</dbReference>
<dbReference type="RefSeq" id="WP_390231299.1">
    <property type="nucleotide sequence ID" value="NZ_JBHSCN010000006.1"/>
</dbReference>
<sequence>MPYEPLERATPESQGVASGAILAFVNAANQRGHNLHSLMALRHGKVVAEGWWTPYAPDRPHMMFSVSKSLTATAVGIAADEGRLSVDDPILSFFPSYASAAVRRNMEGVRVRDLLAMATGHDVDTMEIMRAQPEEDWVKVFFDVPLEYPPGTHFLYNSGASFVLSALITSRTGQSPRDFLTPRLFDPLGIETPPWEANSRGIQYGASGLRLTTEDVAKVAQLYLQGGTWQGRQLLSRSWIESATAAQVSNGSDPDSDWSQGYGFQIWRSRHGGYRFDGRYGQFGFVLPRQDMVVALTAGTEDNRAITQTLWENLLPGVSTDPLPEDVSARIELDDALEQQELAVPEFGDPVNGATATLLGRTIDVSYNTLHVRSVRVDPDESGDGLILTTESDHGHEAVPAHRRTWAPGTTAIWPYEEMTTVTTASRGGAVDDRAIEIHQQCVDTPFRRVWRIEVGENGGVDVHVGLDNGFWVDRHEVLRGHLRG</sequence>
<feature type="domain" description="Beta-lactamase-related" evidence="1">
    <location>
        <begin position="37"/>
        <end position="300"/>
    </location>
</feature>
<dbReference type="Pfam" id="PF00144">
    <property type="entry name" value="Beta-lactamase"/>
    <property type="match status" value="1"/>
</dbReference>
<reference evidence="3" key="1">
    <citation type="journal article" date="2019" name="Int. J. Syst. Evol. Microbiol.">
        <title>The Global Catalogue of Microorganisms (GCM) 10K type strain sequencing project: providing services to taxonomists for standard genome sequencing and annotation.</title>
        <authorList>
            <consortium name="The Broad Institute Genomics Platform"/>
            <consortium name="The Broad Institute Genome Sequencing Center for Infectious Disease"/>
            <person name="Wu L."/>
            <person name="Ma J."/>
        </authorList>
    </citation>
    <scope>NUCLEOTIDE SEQUENCE [LARGE SCALE GENOMIC DNA]</scope>
    <source>
        <strain evidence="3">CGMCC 1.10363</strain>
    </source>
</reference>
<evidence type="ECO:0000259" key="1">
    <source>
        <dbReference type="Pfam" id="PF00144"/>
    </source>
</evidence>
<keyword evidence="2" id="KW-0378">Hydrolase</keyword>
<evidence type="ECO:0000313" key="2">
    <source>
        <dbReference type="EMBL" id="MFC4244934.1"/>
    </source>
</evidence>
<proteinExistence type="predicted"/>
<dbReference type="PANTHER" id="PTHR43283">
    <property type="entry name" value="BETA-LACTAMASE-RELATED"/>
    <property type="match status" value="1"/>
</dbReference>
<dbReference type="EC" id="3.-.-.-" evidence="2"/>
<keyword evidence="3" id="KW-1185">Reference proteome</keyword>
<dbReference type="PANTHER" id="PTHR43283:SF7">
    <property type="entry name" value="BETA-LACTAMASE-RELATED DOMAIN-CONTAINING PROTEIN"/>
    <property type="match status" value="1"/>
</dbReference>
<organism evidence="2 3">
    <name type="scientific">Gryllotalpicola reticulitermitis</name>
    <dbReference type="NCBI Taxonomy" id="1184153"/>
    <lineage>
        <taxon>Bacteria</taxon>
        <taxon>Bacillati</taxon>
        <taxon>Actinomycetota</taxon>
        <taxon>Actinomycetes</taxon>
        <taxon>Micrococcales</taxon>
        <taxon>Microbacteriaceae</taxon>
        <taxon>Gryllotalpicola</taxon>
    </lineage>
</organism>
<dbReference type="InterPro" id="IPR001466">
    <property type="entry name" value="Beta-lactam-related"/>
</dbReference>
<name>A0ABV8QC71_9MICO</name>
<dbReference type="GO" id="GO:0016787">
    <property type="term" value="F:hydrolase activity"/>
    <property type="evidence" value="ECO:0007669"/>
    <property type="project" value="UniProtKB-KW"/>
</dbReference>
<dbReference type="Gene3D" id="3.40.710.10">
    <property type="entry name" value="DD-peptidase/beta-lactamase superfamily"/>
    <property type="match status" value="1"/>
</dbReference>
<dbReference type="EMBL" id="JBHSCN010000006">
    <property type="protein sequence ID" value="MFC4244934.1"/>
    <property type="molecule type" value="Genomic_DNA"/>
</dbReference>
<dbReference type="InterPro" id="IPR012338">
    <property type="entry name" value="Beta-lactam/transpept-like"/>
</dbReference>
<dbReference type="SUPFAM" id="SSF56601">
    <property type="entry name" value="beta-lactamase/transpeptidase-like"/>
    <property type="match status" value="1"/>
</dbReference>
<dbReference type="InterPro" id="IPR050789">
    <property type="entry name" value="Diverse_Enzym_Activities"/>
</dbReference>
<protein>
    <submittedName>
        <fullName evidence="2">Serine hydrolase domain-containing protein</fullName>
        <ecNumber evidence="2">3.-.-.-</ecNumber>
    </submittedName>
</protein>
<accession>A0ABV8QC71</accession>
<comment type="caution">
    <text evidence="2">The sequence shown here is derived from an EMBL/GenBank/DDBJ whole genome shotgun (WGS) entry which is preliminary data.</text>
</comment>
<gene>
    <name evidence="2" type="ORF">ACFOYW_16285</name>
</gene>